<sequence>MIDQRMVQVPVRAIAEAVLDRVLALGITSRLRPATVTGPASDGGFLMVMDGDTTAMRVVSLVGVLPKDARVMVLMTPPAGHHVVGYLGVPPRAAYLADTGVVNNELAVTYAAGWAQQDNAYRIVGSRIELNVNVRRTGGPITASALGNIGDTLMVTLTDPMFRPTMPKHHLFRSSVTSGSAVLEANGQLTLLDMHSTSVIATNDVVCVSVDYPLPLV</sequence>
<gene>
    <name evidence="1" type="ORF">C1I93_20035</name>
</gene>
<name>A0A2W2C100_9ACTN</name>
<protein>
    <submittedName>
        <fullName evidence="1">Uncharacterized protein</fullName>
    </submittedName>
</protein>
<dbReference type="EMBL" id="POTX01000149">
    <property type="protein sequence ID" value="PZF92102.1"/>
    <property type="molecule type" value="Genomic_DNA"/>
</dbReference>
<keyword evidence="2" id="KW-1185">Reference proteome</keyword>
<dbReference type="Proteomes" id="UP000248627">
    <property type="component" value="Unassembled WGS sequence"/>
</dbReference>
<proteinExistence type="predicted"/>
<dbReference type="AlphaFoldDB" id="A0A2W2C100"/>
<accession>A0A2W2C100</accession>
<organism evidence="1 2">
    <name type="scientific">Micromonospora endophytica</name>
    <dbReference type="NCBI Taxonomy" id="515350"/>
    <lineage>
        <taxon>Bacteria</taxon>
        <taxon>Bacillati</taxon>
        <taxon>Actinomycetota</taxon>
        <taxon>Actinomycetes</taxon>
        <taxon>Micromonosporales</taxon>
        <taxon>Micromonosporaceae</taxon>
        <taxon>Micromonospora</taxon>
    </lineage>
</organism>
<comment type="caution">
    <text evidence="1">The sequence shown here is derived from an EMBL/GenBank/DDBJ whole genome shotgun (WGS) entry which is preliminary data.</text>
</comment>
<evidence type="ECO:0000313" key="2">
    <source>
        <dbReference type="Proteomes" id="UP000248627"/>
    </source>
</evidence>
<reference evidence="1 2" key="1">
    <citation type="submission" date="2018-01" db="EMBL/GenBank/DDBJ databases">
        <title>Draft genome sequence of Jishengella endophytica.</title>
        <authorList>
            <person name="Sahin N."/>
            <person name="Ay H."/>
            <person name="Saygin H."/>
        </authorList>
    </citation>
    <scope>NUCLEOTIDE SEQUENCE [LARGE SCALE GENOMIC DNA]</scope>
    <source>
        <strain evidence="1 2">DSM 45430</strain>
    </source>
</reference>
<evidence type="ECO:0000313" key="1">
    <source>
        <dbReference type="EMBL" id="PZF92102.1"/>
    </source>
</evidence>